<evidence type="ECO:0000313" key="8">
    <source>
        <dbReference type="Proteomes" id="UP000236290"/>
    </source>
</evidence>
<dbReference type="InterPro" id="IPR019412">
    <property type="entry name" value="IML2/TPR_39"/>
</dbReference>
<dbReference type="Proteomes" id="UP000236290">
    <property type="component" value="Unassembled WGS sequence"/>
</dbReference>
<dbReference type="PANTHER" id="PTHR31859:SF1">
    <property type="entry name" value="TETRATRICOPEPTIDE REPEAT PROTEIN 39C"/>
    <property type="match status" value="1"/>
</dbReference>
<evidence type="ECO:0000256" key="2">
    <source>
        <dbReference type="ARBA" id="ARBA00018424"/>
    </source>
</evidence>
<comment type="function">
    <text evidence="4">Inclusion body (IB) resident protein that interacts strongly with lipid droplet (LD) proteins. Involved in LD-mediated IB clearing after protein folding stress, probably by enabling access to the IBs of an LD-stored soluble sterol derivative that acts as a chaperone in inclusion clearing.</text>
</comment>
<keyword evidence="6" id="KW-1133">Transmembrane helix</keyword>
<accession>A0A2K0TYS0</accession>
<dbReference type="PANTHER" id="PTHR31859">
    <property type="entry name" value="TETRATRICOPEPTIDE REPEAT PROTEIN 39 FAMILY MEMBER"/>
    <property type="match status" value="1"/>
</dbReference>
<proteinExistence type="predicted"/>
<comment type="subunit">
    <text evidence="1">Interacts with lipid droplet proteins.</text>
</comment>
<dbReference type="EMBL" id="MTYI01000149">
    <property type="protein sequence ID" value="PNP50655.1"/>
    <property type="molecule type" value="Genomic_DNA"/>
</dbReference>
<dbReference type="GO" id="GO:0005829">
    <property type="term" value="C:cytosol"/>
    <property type="evidence" value="ECO:0007669"/>
    <property type="project" value="TreeGrafter"/>
</dbReference>
<gene>
    <name evidence="7" type="ORF">THARTR1_08673</name>
</gene>
<feature type="region of interest" description="Disordered" evidence="5">
    <location>
        <begin position="1"/>
        <end position="24"/>
    </location>
</feature>
<name>A0A2K0TYS0_TRIHA</name>
<dbReference type="GO" id="GO:0005741">
    <property type="term" value="C:mitochondrial outer membrane"/>
    <property type="evidence" value="ECO:0007669"/>
    <property type="project" value="TreeGrafter"/>
</dbReference>
<evidence type="ECO:0000313" key="7">
    <source>
        <dbReference type="EMBL" id="PNP50655.1"/>
    </source>
</evidence>
<keyword evidence="6" id="KW-0472">Membrane</keyword>
<evidence type="ECO:0000256" key="1">
    <source>
        <dbReference type="ARBA" id="ARBA00011408"/>
    </source>
</evidence>
<keyword evidence="6" id="KW-0812">Transmembrane</keyword>
<comment type="caution">
    <text evidence="7">The sequence shown here is derived from an EMBL/GenBank/DDBJ whole genome shotgun (WGS) entry which is preliminary data.</text>
</comment>
<feature type="compositionally biased region" description="Low complexity" evidence="5">
    <location>
        <begin position="183"/>
        <end position="225"/>
    </location>
</feature>
<feature type="region of interest" description="Disordered" evidence="5">
    <location>
        <begin position="179"/>
        <end position="250"/>
    </location>
</feature>
<evidence type="ECO:0000256" key="3">
    <source>
        <dbReference type="ARBA" id="ARBA00019539"/>
    </source>
</evidence>
<feature type="compositionally biased region" description="Polar residues" evidence="5">
    <location>
        <begin position="11"/>
        <end position="24"/>
    </location>
</feature>
<evidence type="ECO:0000256" key="4">
    <source>
        <dbReference type="ARBA" id="ARBA00043897"/>
    </source>
</evidence>
<sequence>MSRLGGWFRSGGNSKNGSDTSLSPIDSIAKEKENLVEAMNWIELIMNDDIDGAWEKLQLGDSAFHEMGSSVAFFMRSVLGFEKQVMTEATARLNECENRAWADLKRAQKHGAAYNSSQLYPPGTEYELIIAETQLMGAVVGVLHESLVEAMRSFYKLRKAFLTLDAIVASEAKIFGKTATPGSSRMSLEGSSSASTLTSDASSTESSASTISSSDFEASADSSRSQSGQQTPSDQADTDPTSPTSTAQQLEKLNLGKLEDTSELSLRSKDSDLSSEVELDNPVDKFIHSGANMCFGVLLLILSLIPPAFSRILSIVGFHGDRSRAVKMLWKSAVHSNINGAVAGMMLLAYYNGLLGAADILPAAKDYDADAEAVGPPIEKCEKLLADMRARYPDSQLWRVDEARMLANERKLTEALDLLKTGKESKMKQVAALNNFELSLNCMFSYDWELMRSSFLKCLEVNDWSPSMYYYMAGCASLELYRNAFHSGDKDEARRQKNKTEEYYRKAPTVIGKKRLMARQLPLETFLQRKIQKWEDRAKAMGIDLADAIGSSPALEMCYVWNGQKRMGTEHLEKGLDYLDWERCTASKENVAKIQAEQDEMAVWAVSRASLLRGAEKLDEARALLNEKVVDLDRSVFKGASKDDYVLPAAIYELGAIAWAECCNPPEGEEKEVLEYRRKKMLECEEQINKVKVWEAYVLDARIGMRATSGLETLAWFKKKYGW</sequence>
<dbReference type="AlphaFoldDB" id="A0A2K0TYS0"/>
<evidence type="ECO:0000256" key="6">
    <source>
        <dbReference type="SAM" id="Phobius"/>
    </source>
</evidence>
<feature type="transmembrane region" description="Helical" evidence="6">
    <location>
        <begin position="338"/>
        <end position="358"/>
    </location>
</feature>
<feature type="transmembrane region" description="Helical" evidence="6">
    <location>
        <begin position="295"/>
        <end position="318"/>
    </location>
</feature>
<evidence type="ECO:0000256" key="5">
    <source>
        <dbReference type="SAM" id="MobiDB-lite"/>
    </source>
</evidence>
<protein>
    <recommendedName>
        <fullName evidence="2">Inclusion body clearance protein IML2</fullName>
    </recommendedName>
    <alternativeName>
        <fullName evidence="3">Inclusion body clearance protein iml2</fullName>
    </alternativeName>
</protein>
<feature type="compositionally biased region" description="Polar residues" evidence="5">
    <location>
        <begin position="226"/>
        <end position="250"/>
    </location>
</feature>
<organism evidence="7 8">
    <name type="scientific">Trichoderma harzianum</name>
    <name type="common">Hypocrea lixii</name>
    <dbReference type="NCBI Taxonomy" id="5544"/>
    <lineage>
        <taxon>Eukaryota</taxon>
        <taxon>Fungi</taxon>
        <taxon>Dikarya</taxon>
        <taxon>Ascomycota</taxon>
        <taxon>Pezizomycotina</taxon>
        <taxon>Sordariomycetes</taxon>
        <taxon>Hypocreomycetidae</taxon>
        <taxon>Hypocreales</taxon>
        <taxon>Hypocreaceae</taxon>
        <taxon>Trichoderma</taxon>
    </lineage>
</organism>
<reference evidence="7 8" key="1">
    <citation type="submission" date="2017-02" db="EMBL/GenBank/DDBJ databases">
        <title>Genomes of Trichoderma spp. with biocontrol activity.</title>
        <authorList>
            <person name="Gardiner D."/>
            <person name="Kazan K."/>
            <person name="Vos C."/>
            <person name="Harvey P."/>
        </authorList>
    </citation>
    <scope>NUCLEOTIDE SEQUENCE [LARGE SCALE GENOMIC DNA]</scope>
    <source>
        <strain evidence="7 8">Tr1</strain>
    </source>
</reference>
<dbReference type="OrthoDB" id="2154985at2759"/>
<dbReference type="GO" id="GO:0005634">
    <property type="term" value="C:nucleus"/>
    <property type="evidence" value="ECO:0007669"/>
    <property type="project" value="TreeGrafter"/>
</dbReference>
<dbReference type="Pfam" id="PF10300">
    <property type="entry name" value="Iml2-TPR_39"/>
    <property type="match status" value="1"/>
</dbReference>